<evidence type="ECO:0000313" key="2">
    <source>
        <dbReference type="Proteomes" id="UP000507163"/>
    </source>
</evidence>
<proteinExistence type="predicted"/>
<dbReference type="EMBL" id="LT608179">
    <property type="protein sequence ID" value="SCM04875.1"/>
    <property type="molecule type" value="Genomic_DNA"/>
</dbReference>
<gene>
    <name evidence="1" type="ORF">PCHAJ_000380400</name>
</gene>
<dbReference type="AlphaFoldDB" id="A0A1C6XKC2"/>
<organism evidence="1 2">
    <name type="scientific">Plasmodium chabaudi chabaudi</name>
    <dbReference type="NCBI Taxonomy" id="31271"/>
    <lineage>
        <taxon>Eukaryota</taxon>
        <taxon>Sar</taxon>
        <taxon>Alveolata</taxon>
        <taxon>Apicomplexa</taxon>
        <taxon>Aconoidasida</taxon>
        <taxon>Haemosporida</taxon>
        <taxon>Plasmodiidae</taxon>
        <taxon>Plasmodium</taxon>
        <taxon>Plasmodium (Vinckeia)</taxon>
    </lineage>
</organism>
<accession>A0A1C6XKC2</accession>
<dbReference type="Proteomes" id="UP000507163">
    <property type="component" value="Chromosome 13"/>
</dbReference>
<sequence>MKLINTQINENTSIVIEYFHKCLCGNRNTNSFSSYTPLICKKYKRNFSLLCNKKHNQNKEQNKNIIKNLPAIYKDEIKSTIDNGHSSCCEQIKKGITRELSVNNPSELDKVKLFKDNLKRYNLFNIYLEKIKAPLTKKEKARQRKIININSVKYFDDYISIFNIDSLLIYANHNFEELKRKGWKGEKKEKDVYQRVGIEHNEIKHTHISNENNIVTFFKIFIQFNKILKDFFYQKNEEKFNEIFVTTFEPFLHCKFLDKIETNENKESYDENFHFKIIQLIKIFNHINFFTKLKGININYLQNSLNISRINGTKTNTYTNSEKDVYNSVDENKLFYEYMSVDQNDENNNFLKSDANFIDNLNLFGKKLDELQQSVNCFSSPQKKYPPSLDIQTKELSHNTAYSNYSNIYNKGVSNSAHSDDIIYEKENHNGINDRLNWYITLVKGFSLTLKKLIKYLNDDCLVRLFAHCIYLFDKNCNIKEVFLFYKEMYIKIKQMNNISNKNLVYILNACNYYLKEENVDLLKYLQNEILLNNTNIQNYNCNASNMGSNCDVNKNNKRPKIYNIPPSHIENILYTFSKYNFKDKKLFLLFSEIIREKCNGFSCITTINILNSFTRLHFEKLIFYCTYEKIKEFDFITFMMCKGTNIIKLIKTLLKIEYRNVGGYKYSLLMNISHNISGENCKSNNATQNNANCIIPKDVERPIHQANKMLVTDKITYVKLIIALIYELKMHITNESNRYEDEICEHYKARVSEYNINDDNIRNIYKKILRLQIFYVKSQNDLVFLKNILKKNYTQFDINKFNKFFVFSFINSNIDKINFHKLIFTLLAYNNFIGKNKLKKYTEKKKKFI</sequence>
<reference evidence="1 2" key="1">
    <citation type="submission" date="2016-08" db="EMBL/GenBank/DDBJ databases">
        <authorList>
            <consortium name="Pathogen Informatics"/>
        </authorList>
    </citation>
    <scope>NUCLEOTIDE SEQUENCE [LARGE SCALE GENOMIC DNA]</scope>
    <source>
        <strain evidence="1 2">AJ</strain>
    </source>
</reference>
<protein>
    <submittedName>
        <fullName evidence="1">Uncharacterized protein</fullName>
    </submittedName>
</protein>
<name>A0A1C6XKC2_PLACU</name>
<evidence type="ECO:0000313" key="1">
    <source>
        <dbReference type="EMBL" id="SCM04875.1"/>
    </source>
</evidence>